<keyword evidence="2" id="KW-0472">Membrane</keyword>
<dbReference type="Proteomes" id="UP001344906">
    <property type="component" value="Unassembled WGS sequence"/>
</dbReference>
<dbReference type="EMBL" id="BSRI01000001">
    <property type="protein sequence ID" value="GLV53171.1"/>
    <property type="molecule type" value="Genomic_DNA"/>
</dbReference>
<proteinExistence type="predicted"/>
<accession>A0ABQ6FKW4</accession>
<feature type="region of interest" description="Disordered" evidence="1">
    <location>
        <begin position="41"/>
        <end position="77"/>
    </location>
</feature>
<comment type="caution">
    <text evidence="3">The sequence shown here is derived from an EMBL/GenBank/DDBJ whole genome shotgun (WGS) entry which is preliminary data.</text>
</comment>
<gene>
    <name evidence="3" type="ORF">KDH_00070</name>
    <name evidence="4" type="ORF">KDH_00260</name>
</gene>
<dbReference type="EMBL" id="BSRI01000001">
    <property type="protein sequence ID" value="GLV53152.1"/>
    <property type="molecule type" value="Genomic_DNA"/>
</dbReference>
<name>A0ABQ6FKW4_9CHLR</name>
<keyword evidence="5" id="KW-1185">Reference proteome</keyword>
<dbReference type="RefSeq" id="WP_338246574.1">
    <property type="nucleotide sequence ID" value="NZ_BSRI01000001.1"/>
</dbReference>
<keyword evidence="2" id="KW-1133">Transmembrane helix</keyword>
<sequence>MDKAAKTALSSDTIFFLKSLILSACWLVLSLEVLRTSYLREESVEKERRERRGKRLSRGASDGRREPSEGDAVYMQRDDECTWRKMERMFSGE</sequence>
<reference evidence="3 5" key="1">
    <citation type="submission" date="2023-02" db="EMBL/GenBank/DDBJ databases">
        <title>Dictyobacter halimunensis sp. nov., a new member of the class Ktedonobacteria from forest soil in a geothermal area.</title>
        <authorList>
            <person name="Rachmania M.K."/>
            <person name="Ningsih F."/>
            <person name="Sakai Y."/>
            <person name="Yabe S."/>
            <person name="Yokota A."/>
            <person name="Sjamsuridzal W."/>
        </authorList>
    </citation>
    <scope>NUCLEOTIDE SEQUENCE [LARGE SCALE GENOMIC DNA]</scope>
    <source>
        <strain evidence="3 5">S3.2.2.5</strain>
    </source>
</reference>
<evidence type="ECO:0000256" key="2">
    <source>
        <dbReference type="SAM" id="Phobius"/>
    </source>
</evidence>
<organism evidence="3 5">
    <name type="scientific">Dictyobacter halimunensis</name>
    <dbReference type="NCBI Taxonomy" id="3026934"/>
    <lineage>
        <taxon>Bacteria</taxon>
        <taxon>Bacillati</taxon>
        <taxon>Chloroflexota</taxon>
        <taxon>Ktedonobacteria</taxon>
        <taxon>Ktedonobacterales</taxon>
        <taxon>Dictyobacteraceae</taxon>
        <taxon>Dictyobacter</taxon>
    </lineage>
</organism>
<keyword evidence="2" id="KW-0812">Transmembrane</keyword>
<feature type="transmembrane region" description="Helical" evidence="2">
    <location>
        <begin position="15"/>
        <end position="34"/>
    </location>
</feature>
<evidence type="ECO:0000313" key="5">
    <source>
        <dbReference type="Proteomes" id="UP001344906"/>
    </source>
</evidence>
<evidence type="ECO:0000256" key="1">
    <source>
        <dbReference type="SAM" id="MobiDB-lite"/>
    </source>
</evidence>
<feature type="compositionally biased region" description="Basic and acidic residues" evidence="1">
    <location>
        <begin position="41"/>
        <end position="50"/>
    </location>
</feature>
<protein>
    <submittedName>
        <fullName evidence="3">Uncharacterized protein</fullName>
    </submittedName>
</protein>
<evidence type="ECO:0000313" key="4">
    <source>
        <dbReference type="EMBL" id="GLV53171.1"/>
    </source>
</evidence>
<evidence type="ECO:0000313" key="3">
    <source>
        <dbReference type="EMBL" id="GLV53152.1"/>
    </source>
</evidence>